<dbReference type="InterPro" id="IPR006119">
    <property type="entry name" value="Resolv_N"/>
</dbReference>
<protein>
    <recommendedName>
        <fullName evidence="7">Site-specific DNA recombinase</fullName>
    </recommendedName>
</protein>
<evidence type="ECO:0008006" key="7">
    <source>
        <dbReference type="Google" id="ProtNLM"/>
    </source>
</evidence>
<dbReference type="InterPro" id="IPR050639">
    <property type="entry name" value="SSR_resolvase"/>
</dbReference>
<accession>A0A0A7KI12</accession>
<dbReference type="AlphaFoldDB" id="A0A0A7KI12"/>
<dbReference type="PANTHER" id="PTHR30461:SF2">
    <property type="entry name" value="SERINE RECOMBINASE PINE-RELATED"/>
    <property type="match status" value="1"/>
</dbReference>
<gene>
    <name evidence="5" type="ORF">QR90_06595</name>
</gene>
<proteinExistence type="predicted"/>
<evidence type="ECO:0000256" key="2">
    <source>
        <dbReference type="ARBA" id="ARBA00023172"/>
    </source>
</evidence>
<dbReference type="InterPro" id="IPR036162">
    <property type="entry name" value="Resolvase-like_N_sf"/>
</dbReference>
<dbReference type="Gene3D" id="3.40.50.1390">
    <property type="entry name" value="Resolvase, N-terminal catalytic domain"/>
    <property type="match status" value="1"/>
</dbReference>
<sequence>MQSEKQQISKGRVLSYGRVSTKDQLDGYSLDAQRERLAAYAQFNGWDIPIHFEDPAISGRRETRPAWTALMATLKPGDTVLAKDLSRIARGGIVQTLTIIRDIEARGGRLILIDQSLDTSTPFGRVVLSILATFAEFELEQTRERSLIGRTQAARSGAWPQGSVPYGYRRNEDRQLEPNPDTAEAARTALRALIGRSYELAADHLQETGLPSPTGKPNWSPTRLHAMANQTAYIGEAIYVSDGERIVVPCPPLLSREEWAMIHAGRERTHVGGALPGKYPLTGHLRCEHGAPFTGATGVTWAQRQVAGRFRTYQIAQRGKARYDCTCKARRADDLETQARVLLARVLSDPSDPLALRALSAPPDPLTDVRAQERQEIADALSNLARLRVLGQIEEADYLSLRSELKSRDRALTPAPQPVTPPPAMLELAEDVRASSAQQLAELLDLLEVRFRLSPGQELELLQFRPLGR</sequence>
<keyword evidence="1" id="KW-0238">DNA-binding</keyword>
<dbReference type="CDD" id="cd00338">
    <property type="entry name" value="Ser_Recombinase"/>
    <property type="match status" value="1"/>
</dbReference>
<evidence type="ECO:0000313" key="5">
    <source>
        <dbReference type="EMBL" id="AIZ44839.1"/>
    </source>
</evidence>
<evidence type="ECO:0000259" key="3">
    <source>
        <dbReference type="PROSITE" id="PS51736"/>
    </source>
</evidence>
<dbReference type="SMART" id="SM00857">
    <property type="entry name" value="Resolvase"/>
    <property type="match status" value="1"/>
</dbReference>
<dbReference type="InterPro" id="IPR011109">
    <property type="entry name" value="DNA_bind_recombinase_dom"/>
</dbReference>
<name>A0A0A7KI12_9DEIO</name>
<feature type="domain" description="Resolvase/invertase-type recombinase catalytic" evidence="3">
    <location>
        <begin position="12"/>
        <end position="157"/>
    </location>
</feature>
<feature type="domain" description="Recombinase" evidence="4">
    <location>
        <begin position="165"/>
        <end position="272"/>
    </location>
</feature>
<dbReference type="Proteomes" id="UP000030634">
    <property type="component" value="Chromosome"/>
</dbReference>
<dbReference type="HOGENOM" id="CLU_582312_0_0_0"/>
<dbReference type="PROSITE" id="PS51736">
    <property type="entry name" value="RECOMBINASES_3"/>
    <property type="match status" value="1"/>
</dbReference>
<reference evidence="6" key="1">
    <citation type="submission" date="2014-11" db="EMBL/GenBank/DDBJ databases">
        <title>Hymenobacter sp. DG25B genome submission.</title>
        <authorList>
            <person name="Jung H.-Y."/>
            <person name="Kim M.K."/>
            <person name="Srinivasan S."/>
            <person name="Lim S."/>
        </authorList>
    </citation>
    <scope>NUCLEOTIDE SEQUENCE [LARGE SCALE GENOMIC DNA]</scope>
    <source>
        <strain evidence="6">DY59</strain>
    </source>
</reference>
<dbReference type="RefSeq" id="WP_039683221.1">
    <property type="nucleotide sequence ID" value="NZ_CP010028.1"/>
</dbReference>
<evidence type="ECO:0000259" key="4">
    <source>
        <dbReference type="PROSITE" id="PS51737"/>
    </source>
</evidence>
<dbReference type="SUPFAM" id="SSF53041">
    <property type="entry name" value="Resolvase-like"/>
    <property type="match status" value="1"/>
</dbReference>
<dbReference type="Gene3D" id="3.90.1750.20">
    <property type="entry name" value="Putative Large Serine Recombinase, Chain B, Domain 2"/>
    <property type="match status" value="1"/>
</dbReference>
<dbReference type="GO" id="GO:0003677">
    <property type="term" value="F:DNA binding"/>
    <property type="evidence" value="ECO:0007669"/>
    <property type="project" value="UniProtKB-KW"/>
</dbReference>
<evidence type="ECO:0000313" key="6">
    <source>
        <dbReference type="Proteomes" id="UP000030634"/>
    </source>
</evidence>
<dbReference type="PANTHER" id="PTHR30461">
    <property type="entry name" value="DNA-INVERTASE FROM LAMBDOID PROPHAGE"/>
    <property type="match status" value="1"/>
</dbReference>
<dbReference type="EMBL" id="CP010028">
    <property type="protein sequence ID" value="AIZ44839.1"/>
    <property type="molecule type" value="Genomic_DNA"/>
</dbReference>
<organism evidence="5 6">
    <name type="scientific">Deinococcus radiopugnans</name>
    <dbReference type="NCBI Taxonomy" id="57497"/>
    <lineage>
        <taxon>Bacteria</taxon>
        <taxon>Thermotogati</taxon>
        <taxon>Deinococcota</taxon>
        <taxon>Deinococci</taxon>
        <taxon>Deinococcales</taxon>
        <taxon>Deinococcaceae</taxon>
        <taxon>Deinococcus</taxon>
    </lineage>
</organism>
<dbReference type="InterPro" id="IPR038109">
    <property type="entry name" value="DNA_bind_recomb_sf"/>
</dbReference>
<keyword evidence="2" id="KW-0233">DNA recombination</keyword>
<dbReference type="PROSITE" id="PS51737">
    <property type="entry name" value="RECOMBINASE_DNA_BIND"/>
    <property type="match status" value="1"/>
</dbReference>
<dbReference type="STRING" id="1182571.QR90_06595"/>
<dbReference type="Pfam" id="PF07508">
    <property type="entry name" value="Recombinase"/>
    <property type="match status" value="1"/>
</dbReference>
<dbReference type="Pfam" id="PF00239">
    <property type="entry name" value="Resolvase"/>
    <property type="match status" value="1"/>
</dbReference>
<dbReference type="KEGG" id="dsw:QR90_06595"/>
<evidence type="ECO:0000256" key="1">
    <source>
        <dbReference type="ARBA" id="ARBA00023125"/>
    </source>
</evidence>
<dbReference type="GO" id="GO:0000150">
    <property type="term" value="F:DNA strand exchange activity"/>
    <property type="evidence" value="ECO:0007669"/>
    <property type="project" value="InterPro"/>
</dbReference>